<dbReference type="HOGENOM" id="CLU_1618758_0_0_1"/>
<dbReference type="AlphaFoldDB" id="G2XZH3"/>
<evidence type="ECO:0000313" key="1">
    <source>
        <dbReference type="EMBL" id="CCD45860.1"/>
    </source>
</evidence>
<sequence length="164" mass="18501">MNQIARIMNIDTQSEQQIRDRQATNTKFSSTYIVAFGPYMDPQSHPYPIFTTCESKIHPYSFIGHDVGGNPLIGASKPGIVHDDTLPAFDQPLRNYCKTSVAGEDKNWENCQDLCLEFHFERDGLKVVEQCPIYIFTAVHLNELGEQEGNFPDGLICDQLDSSL</sequence>
<dbReference type="Proteomes" id="UP000008177">
    <property type="component" value="Unplaced contigs"/>
</dbReference>
<reference evidence="2" key="1">
    <citation type="journal article" date="2011" name="PLoS Genet.">
        <title>Genomic analysis of the necrotrophic fungal pathogens Sclerotinia sclerotiorum and Botrytis cinerea.</title>
        <authorList>
            <person name="Amselem J."/>
            <person name="Cuomo C.A."/>
            <person name="van Kan J.A."/>
            <person name="Viaud M."/>
            <person name="Benito E.P."/>
            <person name="Couloux A."/>
            <person name="Coutinho P.M."/>
            <person name="de Vries R.P."/>
            <person name="Dyer P.S."/>
            <person name="Fillinger S."/>
            <person name="Fournier E."/>
            <person name="Gout L."/>
            <person name="Hahn M."/>
            <person name="Kohn L."/>
            <person name="Lapalu N."/>
            <person name="Plummer K.M."/>
            <person name="Pradier J.M."/>
            <person name="Quevillon E."/>
            <person name="Sharon A."/>
            <person name="Simon A."/>
            <person name="ten Have A."/>
            <person name="Tudzynski B."/>
            <person name="Tudzynski P."/>
            <person name="Wincker P."/>
            <person name="Andrew M."/>
            <person name="Anthouard V."/>
            <person name="Beever R.E."/>
            <person name="Beffa R."/>
            <person name="Benoit I."/>
            <person name="Bouzid O."/>
            <person name="Brault B."/>
            <person name="Chen Z."/>
            <person name="Choquer M."/>
            <person name="Collemare J."/>
            <person name="Cotton P."/>
            <person name="Danchin E.G."/>
            <person name="Da Silva C."/>
            <person name="Gautier A."/>
            <person name="Giraud C."/>
            <person name="Giraud T."/>
            <person name="Gonzalez C."/>
            <person name="Grossetete S."/>
            <person name="Guldener U."/>
            <person name="Henrissat B."/>
            <person name="Howlett B.J."/>
            <person name="Kodira C."/>
            <person name="Kretschmer M."/>
            <person name="Lappartient A."/>
            <person name="Leroch M."/>
            <person name="Levis C."/>
            <person name="Mauceli E."/>
            <person name="Neuveglise C."/>
            <person name="Oeser B."/>
            <person name="Pearson M."/>
            <person name="Poulain J."/>
            <person name="Poussereau N."/>
            <person name="Quesneville H."/>
            <person name="Rascle C."/>
            <person name="Schumacher J."/>
            <person name="Segurens B."/>
            <person name="Sexton A."/>
            <person name="Silva E."/>
            <person name="Sirven C."/>
            <person name="Soanes D.M."/>
            <person name="Talbot N.J."/>
            <person name="Templeton M."/>
            <person name="Yandava C."/>
            <person name="Yarden O."/>
            <person name="Zeng Q."/>
            <person name="Rollins J.A."/>
            <person name="Lebrun M.H."/>
            <person name="Dickman M."/>
        </authorList>
    </citation>
    <scope>NUCLEOTIDE SEQUENCE [LARGE SCALE GENOMIC DNA]</scope>
    <source>
        <strain evidence="2">T4</strain>
    </source>
</reference>
<dbReference type="InParanoid" id="G2XZH3"/>
<dbReference type="EMBL" id="FQ790278">
    <property type="protein sequence ID" value="CCD45860.1"/>
    <property type="molecule type" value="Genomic_DNA"/>
</dbReference>
<name>G2XZH3_BOTF4</name>
<protein>
    <submittedName>
        <fullName evidence="1">Uncharacterized protein</fullName>
    </submittedName>
</protein>
<organism evidence="1 2">
    <name type="scientific">Botryotinia fuckeliana (strain T4)</name>
    <name type="common">Noble rot fungus</name>
    <name type="synonym">Botrytis cinerea</name>
    <dbReference type="NCBI Taxonomy" id="999810"/>
    <lineage>
        <taxon>Eukaryota</taxon>
        <taxon>Fungi</taxon>
        <taxon>Dikarya</taxon>
        <taxon>Ascomycota</taxon>
        <taxon>Pezizomycotina</taxon>
        <taxon>Leotiomycetes</taxon>
        <taxon>Helotiales</taxon>
        <taxon>Sclerotiniaceae</taxon>
        <taxon>Botrytis</taxon>
    </lineage>
</organism>
<evidence type="ECO:0000313" key="2">
    <source>
        <dbReference type="Proteomes" id="UP000008177"/>
    </source>
</evidence>
<gene>
    <name evidence="1" type="ORF">BofuT4_P048780.1</name>
</gene>
<accession>G2XZH3</accession>
<proteinExistence type="predicted"/>